<name>A0ACB9AVW0_9ASTR</name>
<accession>A0ACB9AVW0</accession>
<evidence type="ECO:0000313" key="2">
    <source>
        <dbReference type="Proteomes" id="UP001056120"/>
    </source>
</evidence>
<proteinExistence type="predicted"/>
<reference evidence="1 2" key="2">
    <citation type="journal article" date="2022" name="Mol. Ecol. Resour.">
        <title>The genomes of chicory, endive, great burdock and yacon provide insights into Asteraceae paleo-polyploidization history and plant inulin production.</title>
        <authorList>
            <person name="Fan W."/>
            <person name="Wang S."/>
            <person name="Wang H."/>
            <person name="Wang A."/>
            <person name="Jiang F."/>
            <person name="Liu H."/>
            <person name="Zhao H."/>
            <person name="Xu D."/>
            <person name="Zhang Y."/>
        </authorList>
    </citation>
    <scope>NUCLEOTIDE SEQUENCE [LARGE SCALE GENOMIC DNA]</scope>
    <source>
        <strain evidence="2">cv. Yunnan</strain>
        <tissue evidence="1">Leaves</tissue>
    </source>
</reference>
<sequence length="464" mass="52252">MILVITFVSVFLSCPPLLHSTAYVNTSKPICPESFSCPDFGPFQFPFYNTTDTRCGLIKVNCTSGNESIQLGRQSYEMTGKDSPGPWVNIQNSTFQKLVETNNCEALMYNFTSPTPHLFSISISPFMTLFKCPKDPDYSAQVDVYFNQTNYNSNNVCKDNNFYYKHPSSPFVPSDLPPSCQVIKLPERVQLENDQVPNYTDIFSLLASQFSVHFWSPSCYECYEKGHCHNHEDFQCSDAKKGKQDVKLILILVLTGSAFILMLFTSIFIISRHYKNNPFPYFLSKDKSPNLEDGRLFFGVSVFSYAELEDATKNFDPSHILGDGGFGAVYYVSRIQICAIDQLIDPVLGSNSNPEIKNMITSVAELAFRCLQFDSDMRPTMNEVLDALMEIQTERRTDAGDNIRDLETANPPPLSKINDSVVLLKDFPPSPVSVTRQWQSDKSASTTVSSNGDRWPKKIVSVTI</sequence>
<keyword evidence="2" id="KW-1185">Reference proteome</keyword>
<gene>
    <name evidence="1" type="ORF">L1987_72982</name>
</gene>
<protein>
    <submittedName>
        <fullName evidence="1">Uncharacterized protein</fullName>
    </submittedName>
</protein>
<dbReference type="Proteomes" id="UP001056120">
    <property type="component" value="Linkage Group LG24"/>
</dbReference>
<reference evidence="2" key="1">
    <citation type="journal article" date="2022" name="Mol. Ecol. Resour.">
        <title>The genomes of chicory, endive, great burdock and yacon provide insights into Asteraceae palaeo-polyploidization history and plant inulin production.</title>
        <authorList>
            <person name="Fan W."/>
            <person name="Wang S."/>
            <person name="Wang H."/>
            <person name="Wang A."/>
            <person name="Jiang F."/>
            <person name="Liu H."/>
            <person name="Zhao H."/>
            <person name="Xu D."/>
            <person name="Zhang Y."/>
        </authorList>
    </citation>
    <scope>NUCLEOTIDE SEQUENCE [LARGE SCALE GENOMIC DNA]</scope>
    <source>
        <strain evidence="2">cv. Yunnan</strain>
    </source>
</reference>
<dbReference type="EMBL" id="CM042041">
    <property type="protein sequence ID" value="KAI3714382.1"/>
    <property type="molecule type" value="Genomic_DNA"/>
</dbReference>
<evidence type="ECO:0000313" key="1">
    <source>
        <dbReference type="EMBL" id="KAI3714382.1"/>
    </source>
</evidence>
<organism evidence="1 2">
    <name type="scientific">Smallanthus sonchifolius</name>
    <dbReference type="NCBI Taxonomy" id="185202"/>
    <lineage>
        <taxon>Eukaryota</taxon>
        <taxon>Viridiplantae</taxon>
        <taxon>Streptophyta</taxon>
        <taxon>Embryophyta</taxon>
        <taxon>Tracheophyta</taxon>
        <taxon>Spermatophyta</taxon>
        <taxon>Magnoliopsida</taxon>
        <taxon>eudicotyledons</taxon>
        <taxon>Gunneridae</taxon>
        <taxon>Pentapetalae</taxon>
        <taxon>asterids</taxon>
        <taxon>campanulids</taxon>
        <taxon>Asterales</taxon>
        <taxon>Asteraceae</taxon>
        <taxon>Asteroideae</taxon>
        <taxon>Heliantheae alliance</taxon>
        <taxon>Millerieae</taxon>
        <taxon>Smallanthus</taxon>
    </lineage>
</organism>
<comment type="caution">
    <text evidence="1">The sequence shown here is derived from an EMBL/GenBank/DDBJ whole genome shotgun (WGS) entry which is preliminary data.</text>
</comment>